<name>A0A919RJ96_9ACTN</name>
<dbReference type="Proteomes" id="UP000606172">
    <property type="component" value="Unassembled WGS sequence"/>
</dbReference>
<dbReference type="RefSeq" id="WP_204029328.1">
    <property type="nucleotide sequence ID" value="NZ_BOOW01000030.1"/>
</dbReference>
<evidence type="ECO:0000313" key="1">
    <source>
        <dbReference type="EMBL" id="GII94658.1"/>
    </source>
</evidence>
<reference evidence="1" key="1">
    <citation type="submission" date="2021-01" db="EMBL/GenBank/DDBJ databases">
        <title>Whole genome shotgun sequence of Sinosporangium siamense NBRC 109515.</title>
        <authorList>
            <person name="Komaki H."/>
            <person name="Tamura T."/>
        </authorList>
    </citation>
    <scope>NUCLEOTIDE SEQUENCE</scope>
    <source>
        <strain evidence="1">NBRC 109515</strain>
    </source>
</reference>
<gene>
    <name evidence="1" type="ORF">Ssi02_48890</name>
</gene>
<proteinExistence type="predicted"/>
<organism evidence="1 2">
    <name type="scientific">Sinosporangium siamense</name>
    <dbReference type="NCBI Taxonomy" id="1367973"/>
    <lineage>
        <taxon>Bacteria</taxon>
        <taxon>Bacillati</taxon>
        <taxon>Actinomycetota</taxon>
        <taxon>Actinomycetes</taxon>
        <taxon>Streptosporangiales</taxon>
        <taxon>Streptosporangiaceae</taxon>
        <taxon>Sinosporangium</taxon>
    </lineage>
</organism>
<dbReference type="AlphaFoldDB" id="A0A919RJ96"/>
<protein>
    <submittedName>
        <fullName evidence="1">Uncharacterized protein</fullName>
    </submittedName>
</protein>
<sequence length="177" mass="20327">MSWHWFPDNTVLCNFATVSRLPLLEQVLRGRGRWVEAIALEAEKSSRYLPQLTTLAQAGWLGDPIEIDDPDEIDRVERIRRAVFGGLREEPLKHLGEAQTCHVILTWEEFKGSYWISDDRDALEYARAQGVPTRDTADLISEAVMEGCCTREEGFQLLLRMREANRHVRLPGHPCQL</sequence>
<evidence type="ECO:0000313" key="2">
    <source>
        <dbReference type="Proteomes" id="UP000606172"/>
    </source>
</evidence>
<comment type="caution">
    <text evidence="1">The sequence shown here is derived from an EMBL/GenBank/DDBJ whole genome shotgun (WGS) entry which is preliminary data.</text>
</comment>
<dbReference type="EMBL" id="BOOW01000030">
    <property type="protein sequence ID" value="GII94658.1"/>
    <property type="molecule type" value="Genomic_DNA"/>
</dbReference>
<keyword evidence="2" id="KW-1185">Reference proteome</keyword>
<accession>A0A919RJ96</accession>